<evidence type="ECO:0000256" key="5">
    <source>
        <dbReference type="ARBA" id="ARBA00022737"/>
    </source>
</evidence>
<keyword evidence="2 7" id="KW-0853">WD repeat</keyword>
<sequence length="1084" mass="121240">MKPQALKCIQELVQGDLNSSPSNSLHSRFFSKEYSPMSFSTPRSLASQKVHKNEFSQELSSNLSKIEIDNSTKDSVLSLAMSKNIVFSGSQNGYIYVWDRVTFKLIKKIKAHNGGIMCLTLGENNSLLLSGSCDSVIKAWDTITLKCKYQIVAGRNSGTIFSIVYSSKNNCIFLGCQNTTIQWLPLYSCEENSIELQSKELMVRNSNFFEGTGNPGISVDSLADYFTNTNSSLRDLLLLDYDSSSEKESILGNTFMILPDTIIKSAHFGSVSCILEGKMPNCDSLALFSGSSDGTVKIWEILPSSLRLLDTLIFSESCELGILTIAIDNGLLYAGMEEGAVVVWDLETKQIMRTLEEHSDDVHALSIHNNFIFSASSDGFLCVWSSHFDLLLKILAHESRPILSLTVSPRDGVIITGSSENSIKFWMAPSDISMFRDYRSESYQDSDDESYISFIDQGSLSRKPARDYAKSRPNYFLYCLDDWIAFKSVSGSQKHQQECRNAAIYLRDLASSLGASSAKLLASTSGKNPLVYFRFDSNTPVSKNQPKFNCDTPTILIYGHYDVVPIRDLDLWDSDPFSLTGKNGYLYGRGVTDNKGPVLAMLFAVYDLYVLKQLPISVVFLIEGEEECSGNGLKEAVELNKSVFGKPKLILLSLSYWLGENVPCLTYGMRGHLKVKLHMDTSRKTDVHSGVWGGAVIEPLLWLSRIISAMSDPNGKILLPGFYDSVCEISQKEDEMLKNLIKVFTKNELGIEPEPENGFNKTPSRAMRLDSSFLEKPDLLKIPLDKNENQGKSNATENDLAIQNKMDTVYRQLVSRWRTPSLTVHRINILCASYSATYDMVPPAAEAAFSIRIVPNQSSQAIMEAIDKQVGDTLSEIVKNMQHRPDRYFRIKDSRELRGNILYVSYDLLMDYSDENPTSLLSLNVQIENVADWWVGDTEHPYYQLAKKAVIKEWESDSSKDVAGPHNQKDSDQNPSTSSSQMDIEDANSGHTEILSQVEDPFLAPANSDSKIAQQPDERILYIREGGSIPAVPWFERYFGKDCVIINLPMGQSSDNAHLPNERIKLINLIKGRNIVRNIVSQIN</sequence>
<comment type="caution">
    <text evidence="10">The sequence shown here is derived from an EMBL/GenBank/DDBJ whole genome shotgun (WGS) entry which is preliminary data.</text>
</comment>
<dbReference type="InterPro" id="IPR015943">
    <property type="entry name" value="WD40/YVTN_repeat-like_dom_sf"/>
</dbReference>
<dbReference type="Proteomes" id="UP000245609">
    <property type="component" value="Unassembled WGS sequence"/>
</dbReference>
<dbReference type="InterPro" id="IPR019775">
    <property type="entry name" value="WD40_repeat_CS"/>
</dbReference>
<dbReference type="Pfam" id="PF07687">
    <property type="entry name" value="M20_dimer"/>
    <property type="match status" value="1"/>
</dbReference>
<organism evidence="10 11">
    <name type="scientific">Smittium megazygosporum</name>
    <dbReference type="NCBI Taxonomy" id="133381"/>
    <lineage>
        <taxon>Eukaryota</taxon>
        <taxon>Fungi</taxon>
        <taxon>Fungi incertae sedis</taxon>
        <taxon>Zoopagomycota</taxon>
        <taxon>Kickxellomycotina</taxon>
        <taxon>Harpellomycetes</taxon>
        <taxon>Harpellales</taxon>
        <taxon>Legeriomycetaceae</taxon>
        <taxon>Smittium</taxon>
    </lineage>
</organism>
<name>A0A2T9ZJZ1_9FUNG</name>
<dbReference type="InterPro" id="IPR036322">
    <property type="entry name" value="WD40_repeat_dom_sf"/>
</dbReference>
<keyword evidence="11" id="KW-1185">Reference proteome</keyword>
<dbReference type="EMBL" id="MBFS01000068">
    <property type="protein sequence ID" value="PVV04872.1"/>
    <property type="molecule type" value="Genomic_DNA"/>
</dbReference>
<dbReference type="PROSITE" id="PS00758">
    <property type="entry name" value="ARGE_DAPE_CPG2_1"/>
    <property type="match status" value="1"/>
</dbReference>
<feature type="domain" description="Peptidase M20 dimerisation" evidence="9">
    <location>
        <begin position="667"/>
        <end position="874"/>
    </location>
</feature>
<feature type="repeat" description="WD" evidence="7">
    <location>
        <begin position="395"/>
        <end position="426"/>
    </location>
</feature>
<dbReference type="InterPro" id="IPR011650">
    <property type="entry name" value="Peptidase_M20_dimer"/>
</dbReference>
<dbReference type="InterPro" id="IPR017149">
    <property type="entry name" value="GSH_degradosome_Dug2"/>
</dbReference>
<protein>
    <recommendedName>
        <fullName evidence="9">Peptidase M20 dimerisation domain-containing protein</fullName>
    </recommendedName>
</protein>
<keyword evidence="3" id="KW-0645">Protease</keyword>
<reference evidence="10 11" key="1">
    <citation type="journal article" date="2018" name="MBio">
        <title>Comparative Genomics Reveals the Core Gene Toolbox for the Fungus-Insect Symbiosis.</title>
        <authorList>
            <person name="Wang Y."/>
            <person name="Stata M."/>
            <person name="Wang W."/>
            <person name="Stajich J.E."/>
            <person name="White M.M."/>
            <person name="Moncalvo J.M."/>
        </authorList>
    </citation>
    <scope>NUCLEOTIDE SEQUENCE [LARGE SCALE GENOMIC DNA]</scope>
    <source>
        <strain evidence="10 11">SC-DP-2</strain>
    </source>
</reference>
<keyword evidence="5" id="KW-0677">Repeat</keyword>
<dbReference type="Pfam" id="PF01546">
    <property type="entry name" value="Peptidase_M20"/>
    <property type="match status" value="1"/>
</dbReference>
<dbReference type="PROSITE" id="PS50294">
    <property type="entry name" value="WD_REPEATS_REGION"/>
    <property type="match status" value="1"/>
</dbReference>
<keyword evidence="4" id="KW-0479">Metal-binding</keyword>
<accession>A0A2T9ZJZ1</accession>
<dbReference type="SUPFAM" id="SSF53187">
    <property type="entry name" value="Zn-dependent exopeptidases"/>
    <property type="match status" value="1"/>
</dbReference>
<dbReference type="InterPro" id="IPR001261">
    <property type="entry name" value="ArgE/DapE_CS"/>
</dbReference>
<dbReference type="SMART" id="SM00320">
    <property type="entry name" value="WD40"/>
    <property type="match status" value="7"/>
</dbReference>
<evidence type="ECO:0000313" key="11">
    <source>
        <dbReference type="Proteomes" id="UP000245609"/>
    </source>
</evidence>
<dbReference type="GO" id="GO:0046872">
    <property type="term" value="F:metal ion binding"/>
    <property type="evidence" value="ECO:0007669"/>
    <property type="project" value="UniProtKB-KW"/>
</dbReference>
<dbReference type="PROSITE" id="PS00678">
    <property type="entry name" value="WD_REPEATS_1"/>
    <property type="match status" value="1"/>
</dbReference>
<feature type="compositionally biased region" description="Polar residues" evidence="8">
    <location>
        <begin position="973"/>
        <end position="982"/>
    </location>
</feature>
<evidence type="ECO:0000256" key="1">
    <source>
        <dbReference type="ARBA" id="ARBA00006247"/>
    </source>
</evidence>
<feature type="region of interest" description="Disordered" evidence="8">
    <location>
        <begin position="956"/>
        <end position="984"/>
    </location>
</feature>
<dbReference type="AlphaFoldDB" id="A0A2T9ZJZ1"/>
<evidence type="ECO:0000256" key="6">
    <source>
        <dbReference type="ARBA" id="ARBA00022801"/>
    </source>
</evidence>
<feature type="repeat" description="WD" evidence="7">
    <location>
        <begin position="287"/>
        <end position="301"/>
    </location>
</feature>
<dbReference type="PROSITE" id="PS50082">
    <property type="entry name" value="WD_REPEATS_2"/>
    <property type="match status" value="4"/>
</dbReference>
<keyword evidence="6" id="KW-0378">Hydrolase</keyword>
<dbReference type="SUPFAM" id="SSF50978">
    <property type="entry name" value="WD40 repeat-like"/>
    <property type="match status" value="1"/>
</dbReference>
<evidence type="ECO:0000256" key="8">
    <source>
        <dbReference type="SAM" id="MobiDB-lite"/>
    </source>
</evidence>
<evidence type="ECO:0000313" key="10">
    <source>
        <dbReference type="EMBL" id="PVV04872.1"/>
    </source>
</evidence>
<dbReference type="Pfam" id="PF00400">
    <property type="entry name" value="WD40"/>
    <property type="match status" value="4"/>
</dbReference>
<dbReference type="Gene3D" id="3.40.630.10">
    <property type="entry name" value="Zn peptidases"/>
    <property type="match status" value="2"/>
</dbReference>
<evidence type="ECO:0000256" key="4">
    <source>
        <dbReference type="ARBA" id="ARBA00022723"/>
    </source>
</evidence>
<feature type="repeat" description="WD" evidence="7">
    <location>
        <begin position="109"/>
        <end position="141"/>
    </location>
</feature>
<dbReference type="PIRSF" id="PIRSF037237">
    <property type="entry name" value="Peptidase_WD_repeats_DUG2"/>
    <property type="match status" value="1"/>
</dbReference>
<evidence type="ECO:0000256" key="7">
    <source>
        <dbReference type="PROSITE-ProRule" id="PRU00221"/>
    </source>
</evidence>
<proteinExistence type="inferred from homology"/>
<dbReference type="PANTHER" id="PTHR43270">
    <property type="entry name" value="BETA-ALA-HIS DIPEPTIDASE"/>
    <property type="match status" value="1"/>
</dbReference>
<dbReference type="Gene3D" id="3.30.70.360">
    <property type="match status" value="2"/>
</dbReference>
<dbReference type="PRINTS" id="PR00320">
    <property type="entry name" value="GPROTEINBRPT"/>
</dbReference>
<dbReference type="GO" id="GO:0006508">
    <property type="term" value="P:proteolysis"/>
    <property type="evidence" value="ECO:0007669"/>
    <property type="project" value="UniProtKB-KW"/>
</dbReference>
<dbReference type="OrthoDB" id="7832001at2759"/>
<evidence type="ECO:0000259" key="9">
    <source>
        <dbReference type="Pfam" id="PF07687"/>
    </source>
</evidence>
<evidence type="ECO:0000256" key="2">
    <source>
        <dbReference type="ARBA" id="ARBA00022574"/>
    </source>
</evidence>
<evidence type="ECO:0000256" key="3">
    <source>
        <dbReference type="ARBA" id="ARBA00022670"/>
    </source>
</evidence>
<dbReference type="GO" id="GO:0006751">
    <property type="term" value="P:glutathione catabolic process"/>
    <property type="evidence" value="ECO:0007669"/>
    <property type="project" value="InterPro"/>
</dbReference>
<dbReference type="STRING" id="133381.A0A2T9ZJZ1"/>
<gene>
    <name evidence="10" type="ORF">BB560_000618</name>
</gene>
<dbReference type="GO" id="GO:0008233">
    <property type="term" value="F:peptidase activity"/>
    <property type="evidence" value="ECO:0007669"/>
    <property type="project" value="UniProtKB-KW"/>
</dbReference>
<dbReference type="InterPro" id="IPR020472">
    <property type="entry name" value="WD40_PAC1"/>
</dbReference>
<dbReference type="InterPro" id="IPR002933">
    <property type="entry name" value="Peptidase_M20"/>
</dbReference>
<dbReference type="PANTHER" id="PTHR43270:SF8">
    <property type="entry name" value="DI- AND TRIPEPTIDASE DUG2-RELATED"/>
    <property type="match status" value="1"/>
</dbReference>
<comment type="similarity">
    <text evidence="1">Belongs to the peptidase M20A family.</text>
</comment>
<dbReference type="InterPro" id="IPR001680">
    <property type="entry name" value="WD40_rpt"/>
</dbReference>
<dbReference type="Gene3D" id="2.130.10.10">
    <property type="entry name" value="YVTN repeat-like/Quinoprotein amine dehydrogenase"/>
    <property type="match status" value="2"/>
</dbReference>
<feature type="repeat" description="WD" evidence="7">
    <location>
        <begin position="355"/>
        <end position="385"/>
    </location>
</feature>
<dbReference type="InterPro" id="IPR051458">
    <property type="entry name" value="Cyt/Met_Dipeptidase"/>
</dbReference>